<keyword evidence="1" id="KW-0812">Transmembrane</keyword>
<keyword evidence="1" id="KW-1133">Transmembrane helix</keyword>
<keyword evidence="1" id="KW-0472">Membrane</keyword>
<feature type="transmembrane region" description="Helical" evidence="1">
    <location>
        <begin position="17"/>
        <end position="37"/>
    </location>
</feature>
<feature type="transmembrane region" description="Helical" evidence="1">
    <location>
        <begin position="120"/>
        <end position="140"/>
    </location>
</feature>
<protein>
    <submittedName>
        <fullName evidence="2">Uncharacterized protein</fullName>
    </submittedName>
</protein>
<accession>A0A081PIA1</accession>
<evidence type="ECO:0000256" key="1">
    <source>
        <dbReference type="SAM" id="Phobius"/>
    </source>
</evidence>
<feature type="transmembrane region" description="Helical" evidence="1">
    <location>
        <begin position="49"/>
        <end position="70"/>
    </location>
</feature>
<dbReference type="EMBL" id="JNFF01000041">
    <property type="protein sequence ID" value="KEQ30424.1"/>
    <property type="molecule type" value="Genomic_DNA"/>
</dbReference>
<comment type="caution">
    <text evidence="2">The sequence shown here is derived from an EMBL/GenBank/DDBJ whole genome shotgun (WGS) entry which is preliminary data.</text>
</comment>
<gene>
    <name evidence="2" type="ORF">N180_14875</name>
</gene>
<dbReference type="Proteomes" id="UP000028007">
    <property type="component" value="Unassembled WGS sequence"/>
</dbReference>
<proteinExistence type="predicted"/>
<evidence type="ECO:0000313" key="3">
    <source>
        <dbReference type="Proteomes" id="UP000028007"/>
    </source>
</evidence>
<name>A0A081PIA1_9SPHI</name>
<dbReference type="RefSeq" id="WP_037439847.1">
    <property type="nucleotide sequence ID" value="NZ_JNFF01000041.1"/>
</dbReference>
<feature type="transmembrane region" description="Helical" evidence="1">
    <location>
        <begin position="91"/>
        <end position="108"/>
    </location>
</feature>
<keyword evidence="3" id="KW-1185">Reference proteome</keyword>
<evidence type="ECO:0000313" key="2">
    <source>
        <dbReference type="EMBL" id="KEQ30424.1"/>
    </source>
</evidence>
<dbReference type="AlphaFoldDB" id="A0A081PIA1"/>
<organism evidence="2 3">
    <name type="scientific">Pedobacter antarcticus 4BY</name>
    <dbReference type="NCBI Taxonomy" id="1358423"/>
    <lineage>
        <taxon>Bacteria</taxon>
        <taxon>Pseudomonadati</taxon>
        <taxon>Bacteroidota</taxon>
        <taxon>Sphingobacteriia</taxon>
        <taxon>Sphingobacteriales</taxon>
        <taxon>Sphingobacteriaceae</taxon>
        <taxon>Pedobacter</taxon>
    </lineage>
</organism>
<sequence length="160" mass="18388">MEENPDLNFFRKICLRFIILIYLSLFAMAAISSIYLLKNAMQQPPVSAVVFFKYILLVIVFSLLFLRAFFAVSLRIEKIRAFATSTRNFKWLFGISALLAIGANFGWFDQTAIKRIHIPAEQLIILVLLALFAFGTDWFLNSVFPVQEETEEEAEHADLN</sequence>
<reference evidence="2 3" key="1">
    <citation type="journal article" date="1992" name="Int. J. Syst. Bacteriol.">
        <title>Sphingobacterium antarcticus sp. nov. a Psychrotrophic Bacterium from the Soils of Schirmacher Oasis, Antarctica.</title>
        <authorList>
            <person name="Shivaji S."/>
            <person name="Ray M.K."/>
            <person name="Rao N.S."/>
            <person name="Saiserr L."/>
            <person name="Jagannadham M.V."/>
            <person name="Kumar G.S."/>
            <person name="Reddy G."/>
            <person name="Bhargava P.M."/>
        </authorList>
    </citation>
    <scope>NUCLEOTIDE SEQUENCE [LARGE SCALE GENOMIC DNA]</scope>
    <source>
        <strain evidence="2 3">4BY</strain>
    </source>
</reference>